<name>A0ABQ9D8D3_9PASS</name>
<dbReference type="Pfam" id="PF12775">
    <property type="entry name" value="AAA_7"/>
    <property type="match status" value="1"/>
</dbReference>
<keyword evidence="3" id="KW-1185">Reference proteome</keyword>
<gene>
    <name evidence="2" type="ORF">WISP_86622</name>
</gene>
<dbReference type="EMBL" id="WHWB01034085">
    <property type="protein sequence ID" value="KAJ7414116.1"/>
    <property type="molecule type" value="Genomic_DNA"/>
</dbReference>
<dbReference type="Proteomes" id="UP001145742">
    <property type="component" value="Unassembled WGS sequence"/>
</dbReference>
<dbReference type="Gene3D" id="3.40.50.300">
    <property type="entry name" value="P-loop containing nucleotide triphosphate hydrolases"/>
    <property type="match status" value="1"/>
</dbReference>
<dbReference type="InterPro" id="IPR026983">
    <property type="entry name" value="DHC"/>
</dbReference>
<feature type="region of interest" description="Disordered" evidence="1">
    <location>
        <begin position="1"/>
        <end position="26"/>
    </location>
</feature>
<proteinExistence type="predicted"/>
<dbReference type="PANTHER" id="PTHR22878">
    <property type="entry name" value="DYNEIN HEAVY CHAIN 6, AXONEMAL-LIKE-RELATED"/>
    <property type="match status" value="1"/>
</dbReference>
<evidence type="ECO:0000313" key="2">
    <source>
        <dbReference type="EMBL" id="KAJ7414116.1"/>
    </source>
</evidence>
<sequence>MDVALGKPHQSISNAHSHNEDQGRKRRVYSAPLGKRAFVFVDDLNMPAKEKYGAQPPIELLQQWIDHGYWFDRSFYKFQFPKDPSPDCRNLTYQALHSDYLEHAHIPTLKGEADGVNSFIAESSYMKTSQLITSWMLNSKCSVPRVDRENKLSYLKKVDMPSLTWNFSSFALEFTRVIFLMENRAVFLYNSVLNTSSAVEDITSAWTLCIPKELLYNIRAKTIKAVLVSGSLSEESEIDAVHKDKQITYISLQQTIRRFLKLSSEYINEGNPKLLFKLKDADLKTLNFGKRRDFTLGITLLIAVNLFLPMDGSNSMPMAASLVLHQHATRPELTLKSLLSNGFGPPTKRGKGIRLNLGTILIVARKHPGGRMSY</sequence>
<reference evidence="2" key="1">
    <citation type="submission" date="2019-10" db="EMBL/GenBank/DDBJ databases">
        <authorList>
            <person name="Soares A.E.R."/>
            <person name="Aleixo A."/>
            <person name="Schneider P."/>
            <person name="Miyaki C.Y."/>
            <person name="Schneider M.P."/>
            <person name="Mello C."/>
            <person name="Vasconcelos A.T.R."/>
        </authorList>
    </citation>
    <scope>NUCLEOTIDE SEQUENCE</scope>
    <source>
        <tissue evidence="2">Muscle</tissue>
    </source>
</reference>
<evidence type="ECO:0000313" key="3">
    <source>
        <dbReference type="Proteomes" id="UP001145742"/>
    </source>
</evidence>
<comment type="caution">
    <text evidence="2">The sequence shown here is derived from an EMBL/GenBank/DDBJ whole genome shotgun (WGS) entry which is preliminary data.</text>
</comment>
<protein>
    <submittedName>
        <fullName evidence="2">Uncharacterized protein</fullName>
    </submittedName>
</protein>
<dbReference type="InterPro" id="IPR027417">
    <property type="entry name" value="P-loop_NTPase"/>
</dbReference>
<accession>A0ABQ9D8D3</accession>
<evidence type="ECO:0000256" key="1">
    <source>
        <dbReference type="SAM" id="MobiDB-lite"/>
    </source>
</evidence>
<organism evidence="2 3">
    <name type="scientific">Willisornis vidua</name>
    <name type="common">Xingu scale-backed antbird</name>
    <dbReference type="NCBI Taxonomy" id="1566151"/>
    <lineage>
        <taxon>Eukaryota</taxon>
        <taxon>Metazoa</taxon>
        <taxon>Chordata</taxon>
        <taxon>Craniata</taxon>
        <taxon>Vertebrata</taxon>
        <taxon>Euteleostomi</taxon>
        <taxon>Archelosauria</taxon>
        <taxon>Archosauria</taxon>
        <taxon>Dinosauria</taxon>
        <taxon>Saurischia</taxon>
        <taxon>Theropoda</taxon>
        <taxon>Coelurosauria</taxon>
        <taxon>Aves</taxon>
        <taxon>Neognathae</taxon>
        <taxon>Neoaves</taxon>
        <taxon>Telluraves</taxon>
        <taxon>Australaves</taxon>
        <taxon>Passeriformes</taxon>
        <taxon>Thamnophilidae</taxon>
        <taxon>Willisornis</taxon>
    </lineage>
</organism>
<dbReference type="PANTHER" id="PTHR22878:SF72">
    <property type="entry name" value="DYNEIN HEAVY CHAIN 3, AXONEMAL"/>
    <property type="match status" value="1"/>
</dbReference>